<dbReference type="Proteomes" id="UP000815325">
    <property type="component" value="Unassembled WGS sequence"/>
</dbReference>
<gene>
    <name evidence="2" type="ORF">DUNSADRAFT_15898</name>
</gene>
<feature type="compositionally biased region" description="Low complexity" evidence="1">
    <location>
        <begin position="39"/>
        <end position="50"/>
    </location>
</feature>
<evidence type="ECO:0000256" key="1">
    <source>
        <dbReference type="SAM" id="MobiDB-lite"/>
    </source>
</evidence>
<proteinExistence type="predicted"/>
<protein>
    <recommendedName>
        <fullName evidence="4">Encoded protein</fullName>
    </recommendedName>
</protein>
<name>A0ABQ7G4M3_DUNSA</name>
<accession>A0ABQ7G4M3</accession>
<evidence type="ECO:0008006" key="4">
    <source>
        <dbReference type="Google" id="ProtNLM"/>
    </source>
</evidence>
<sequence length="113" mass="12359">MRTAAIRALSNSSSMGSECTATGSAAALRSECTAKEQQLVNQSAQQQQQQPVTKVRDLARRPGQPETQHFQLWCPATVMAPLDIFRNSSSSSSREMHRGMPESLVFGQPNIQP</sequence>
<evidence type="ECO:0000313" key="3">
    <source>
        <dbReference type="Proteomes" id="UP000815325"/>
    </source>
</evidence>
<feature type="region of interest" description="Disordered" evidence="1">
    <location>
        <begin position="88"/>
        <end position="113"/>
    </location>
</feature>
<feature type="region of interest" description="Disordered" evidence="1">
    <location>
        <begin position="39"/>
        <end position="70"/>
    </location>
</feature>
<keyword evidence="3" id="KW-1185">Reference proteome</keyword>
<comment type="caution">
    <text evidence="2">The sequence shown here is derived from an EMBL/GenBank/DDBJ whole genome shotgun (WGS) entry which is preliminary data.</text>
</comment>
<dbReference type="EMBL" id="MU070144">
    <property type="protein sequence ID" value="KAF5829558.1"/>
    <property type="molecule type" value="Genomic_DNA"/>
</dbReference>
<evidence type="ECO:0000313" key="2">
    <source>
        <dbReference type="EMBL" id="KAF5829558.1"/>
    </source>
</evidence>
<reference evidence="2" key="1">
    <citation type="submission" date="2017-08" db="EMBL/GenBank/DDBJ databases">
        <authorList>
            <person name="Polle J.E."/>
            <person name="Barry K."/>
            <person name="Cushman J."/>
            <person name="Schmutz J."/>
            <person name="Tran D."/>
            <person name="Hathwaick L.T."/>
            <person name="Yim W.C."/>
            <person name="Jenkins J."/>
            <person name="Mckie-Krisberg Z.M."/>
            <person name="Prochnik S."/>
            <person name="Lindquist E."/>
            <person name="Dockter R.B."/>
            <person name="Adam C."/>
            <person name="Molina H."/>
            <person name="Bunkerborg J."/>
            <person name="Jin E."/>
            <person name="Buchheim M."/>
            <person name="Magnuson J."/>
        </authorList>
    </citation>
    <scope>NUCLEOTIDE SEQUENCE</scope>
    <source>
        <strain evidence="2">CCAP 19/18</strain>
    </source>
</reference>
<organism evidence="2 3">
    <name type="scientific">Dunaliella salina</name>
    <name type="common">Green alga</name>
    <name type="synonym">Protococcus salinus</name>
    <dbReference type="NCBI Taxonomy" id="3046"/>
    <lineage>
        <taxon>Eukaryota</taxon>
        <taxon>Viridiplantae</taxon>
        <taxon>Chlorophyta</taxon>
        <taxon>core chlorophytes</taxon>
        <taxon>Chlorophyceae</taxon>
        <taxon>CS clade</taxon>
        <taxon>Chlamydomonadales</taxon>
        <taxon>Dunaliellaceae</taxon>
        <taxon>Dunaliella</taxon>
    </lineage>
</organism>